<feature type="non-terminal residue" evidence="7">
    <location>
        <position position="1"/>
    </location>
</feature>
<evidence type="ECO:0000256" key="1">
    <source>
        <dbReference type="ARBA" id="ARBA00022535"/>
    </source>
</evidence>
<gene>
    <name evidence="7" type="ORF">SCF082_LOCUS12850</name>
</gene>
<dbReference type="InterPro" id="IPR029016">
    <property type="entry name" value="GAF-like_dom_sf"/>
</dbReference>
<dbReference type="SMART" id="SM00471">
    <property type="entry name" value="HDc"/>
    <property type="match status" value="1"/>
</dbReference>
<feature type="domain" description="PDEase" evidence="6">
    <location>
        <begin position="648"/>
        <end position="1124"/>
    </location>
</feature>
<reference evidence="7 8" key="1">
    <citation type="submission" date="2024-02" db="EMBL/GenBank/DDBJ databases">
        <authorList>
            <person name="Chen Y."/>
            <person name="Shah S."/>
            <person name="Dougan E. K."/>
            <person name="Thang M."/>
            <person name="Chan C."/>
        </authorList>
    </citation>
    <scope>NUCLEOTIDE SEQUENCE [LARGE SCALE GENOMIC DNA]</scope>
</reference>
<evidence type="ECO:0000256" key="4">
    <source>
        <dbReference type="RuleBase" id="RU363067"/>
    </source>
</evidence>
<dbReference type="InterPro" id="IPR023174">
    <property type="entry name" value="PDEase_CS"/>
</dbReference>
<sequence length="1148" mass="125146">DAAELRALRAHAEKVLARAGEVEEKGDAGGGGGAAGAVEKDEEAQGELERVLRGFVALQGRQAEANETLKRAHHLVAEMVRNPATVRPLQHNASTLIRSVEASLLRNEEHGEFACGVFVDSTLVDPDRANHAFGLVGLSRTETTRGTALRDEFLSLGQHCCARVCVTGKVAVMDHVLDAECDQGCTLVGFPLLKFNQGDIWVKFSLLESWKQVDSSGMEALMEATAVAINGEEQKESSDDEDNKARKIATTASTANLIKCQDGSFVGGVLVVAIKGPAAQTSSTAEALIREHAVVLGECGGFVRQAIETEARQEHLYQNYRAMVAAMFTESIFNNGGDVIKAILEFEDYVARILDAERCLVFLIDDSKDELWRRARDGRVRRVTISDATPFGRSITCGVGVTYASYLSAEENDEINRVAAPYENAFSNCDRVFDEVEIGLVVSDEEEAGCGVETMLCIPILNDVHVLGTVVVVNKRRADEVVWDECSALTLTGHGRSGSAHSWEETLRRSPFQLESDAPACFSDYDRALLEITSLELTRMVEFKYLDLCYLMQCSGEGGDGREEHLQSLLAMYDPAKRVGFKIGSVTGQKTRQPQMVAPNFRRMSSHRQGSLLRIPPGPGGEAALTNSPQDPQKGPPEGTNEASGGIEGDLVLPTLQNLDAVSKAELMVRLSSWELDVLAEPSEALVDYGVLFFERSGIMAKFGLPPALVHSFLNEVRQSYLANPYHNWAHGFSVLHGSTIMLAKGARELLQDLDVLGLFIATVCHDVGHPGTNNAFQIKSGSSLALLYNDVSVLENFHASKTFQILKKDGCNLLHTLTSSSRSYVRDIIIKAILSTDISKHFKFVADIKAKVQSVAMSFVGSQRGKRGSSNKLGVGTDARDDAPGSAKSPKTPSAMSPRLPHTASSALESDSRVHNSPEDGGSKMMYAAGGVSAKTRGSFVLSRRASGSSLLSNRSRRLTGAQASFNRKQTFAVAGVKRVGPQLLDGDGPSSPEAVPERMCPCDIFKVDNAQDRAMVLEVIISTADLSNPVLRFDMYRKWTLLVVEEFYNQFRQEELAGLPSEPLMQNPPHDTKALAKLQLNFIDFVVAPLWAIIHDIFPQLEDRFSTLETNRETWNSILETGASEHPNLASPREDQEEEGLGETKE</sequence>
<comment type="similarity">
    <text evidence="4">Belongs to the cyclic nucleotide phosphodiesterase family.</text>
</comment>
<feature type="region of interest" description="Disordered" evidence="5">
    <location>
        <begin position="18"/>
        <end position="38"/>
    </location>
</feature>
<dbReference type="Proteomes" id="UP001642464">
    <property type="component" value="Unassembled WGS sequence"/>
</dbReference>
<feature type="compositionally biased region" description="Basic and acidic residues" evidence="5">
    <location>
        <begin position="18"/>
        <end position="27"/>
    </location>
</feature>
<dbReference type="InterPro" id="IPR023088">
    <property type="entry name" value="PDEase"/>
</dbReference>
<proteinExistence type="inferred from homology"/>
<evidence type="ECO:0000313" key="7">
    <source>
        <dbReference type="EMBL" id="CAK9015645.1"/>
    </source>
</evidence>
<protein>
    <recommendedName>
        <fullName evidence="4">Phosphodiesterase</fullName>
        <ecNumber evidence="4">3.1.4.-</ecNumber>
    </recommendedName>
</protein>
<organism evidence="7 8">
    <name type="scientific">Durusdinium trenchii</name>
    <dbReference type="NCBI Taxonomy" id="1381693"/>
    <lineage>
        <taxon>Eukaryota</taxon>
        <taxon>Sar</taxon>
        <taxon>Alveolata</taxon>
        <taxon>Dinophyceae</taxon>
        <taxon>Suessiales</taxon>
        <taxon>Symbiodiniaceae</taxon>
        <taxon>Durusdinium</taxon>
    </lineage>
</organism>
<dbReference type="PRINTS" id="PR00387">
    <property type="entry name" value="PDIESTERASE1"/>
</dbReference>
<evidence type="ECO:0000259" key="6">
    <source>
        <dbReference type="PROSITE" id="PS51845"/>
    </source>
</evidence>
<feature type="compositionally biased region" description="Acidic residues" evidence="5">
    <location>
        <begin position="1137"/>
        <end position="1148"/>
    </location>
</feature>
<keyword evidence="8" id="KW-1185">Reference proteome</keyword>
<keyword evidence="1" id="KW-0140">cGMP</keyword>
<dbReference type="InterPro" id="IPR002073">
    <property type="entry name" value="PDEase_catalytic_dom"/>
</dbReference>
<evidence type="ECO:0000256" key="3">
    <source>
        <dbReference type="ARBA" id="ARBA00022801"/>
    </source>
</evidence>
<dbReference type="PROSITE" id="PS51845">
    <property type="entry name" value="PDEASE_I_2"/>
    <property type="match status" value="1"/>
</dbReference>
<feature type="region of interest" description="Disordered" evidence="5">
    <location>
        <begin position="589"/>
        <end position="647"/>
    </location>
</feature>
<dbReference type="PANTHER" id="PTHR11347">
    <property type="entry name" value="CYCLIC NUCLEOTIDE PHOSPHODIESTERASE"/>
    <property type="match status" value="1"/>
</dbReference>
<accession>A0ABP0JMH1</accession>
<evidence type="ECO:0000313" key="8">
    <source>
        <dbReference type="Proteomes" id="UP001642464"/>
    </source>
</evidence>
<dbReference type="EC" id="3.1.4.-" evidence="4"/>
<keyword evidence="2 4" id="KW-0479">Metal-binding</keyword>
<name>A0ABP0JMH1_9DINO</name>
<dbReference type="CDD" id="cd00077">
    <property type="entry name" value="HDc"/>
    <property type="match status" value="1"/>
</dbReference>
<dbReference type="InterPro" id="IPR003607">
    <property type="entry name" value="HD/PDEase_dom"/>
</dbReference>
<dbReference type="Gene3D" id="3.30.450.40">
    <property type="match status" value="1"/>
</dbReference>
<dbReference type="Gene3D" id="1.10.1300.10">
    <property type="entry name" value="3'5'-cyclic nucleotide phosphodiesterase, catalytic domain"/>
    <property type="match status" value="2"/>
</dbReference>
<dbReference type="InterPro" id="IPR003018">
    <property type="entry name" value="GAF"/>
</dbReference>
<dbReference type="EMBL" id="CAXAMM010007886">
    <property type="protein sequence ID" value="CAK9015645.1"/>
    <property type="molecule type" value="Genomic_DNA"/>
</dbReference>
<dbReference type="Pfam" id="PF00233">
    <property type="entry name" value="PDEase_I"/>
    <property type="match status" value="2"/>
</dbReference>
<evidence type="ECO:0000256" key="5">
    <source>
        <dbReference type="SAM" id="MobiDB-lite"/>
    </source>
</evidence>
<feature type="region of interest" description="Disordered" evidence="5">
    <location>
        <begin position="862"/>
        <end position="927"/>
    </location>
</feature>
<evidence type="ECO:0000256" key="2">
    <source>
        <dbReference type="ARBA" id="ARBA00022723"/>
    </source>
</evidence>
<comment type="caution">
    <text evidence="7">The sequence shown here is derived from an EMBL/GenBank/DDBJ whole genome shotgun (WGS) entry which is preliminary data.</text>
</comment>
<dbReference type="Pfam" id="PF01590">
    <property type="entry name" value="GAF"/>
    <property type="match status" value="1"/>
</dbReference>
<dbReference type="PROSITE" id="PS00126">
    <property type="entry name" value="PDEASE_I_1"/>
    <property type="match status" value="1"/>
</dbReference>
<dbReference type="SUPFAM" id="SSF109604">
    <property type="entry name" value="HD-domain/PDEase-like"/>
    <property type="match status" value="1"/>
</dbReference>
<dbReference type="InterPro" id="IPR036971">
    <property type="entry name" value="PDEase_catalytic_dom_sf"/>
</dbReference>
<feature type="compositionally biased region" description="Basic and acidic residues" evidence="5">
    <location>
        <begin position="911"/>
        <end position="923"/>
    </location>
</feature>
<dbReference type="SUPFAM" id="SSF55781">
    <property type="entry name" value="GAF domain-like"/>
    <property type="match status" value="1"/>
</dbReference>
<keyword evidence="3 4" id="KW-0378">Hydrolase</keyword>
<feature type="region of interest" description="Disordered" evidence="5">
    <location>
        <begin position="1124"/>
        <end position="1148"/>
    </location>
</feature>
<comment type="cofactor">
    <cofactor evidence="4">
        <name>a divalent metal cation</name>
        <dbReference type="ChEBI" id="CHEBI:60240"/>
    </cofactor>
    <text evidence="4">Binds 2 divalent metal cations per subunit. Site 1 may preferentially bind zinc ions, while site 2 has a preference for magnesium and/or manganese ions.</text>
</comment>